<dbReference type="AlphaFoldDB" id="A0A2X0M8P5"/>
<name>A0A2X0M8P5_9BASI</name>
<feature type="region of interest" description="Disordered" evidence="1">
    <location>
        <begin position="251"/>
        <end position="303"/>
    </location>
</feature>
<gene>
    <name evidence="2" type="primary">BQ5605_C001g00808</name>
    <name evidence="2" type="ORF">BQ5605_C001G00808</name>
</gene>
<keyword evidence="3" id="KW-1185">Reference proteome</keyword>
<feature type="compositionally biased region" description="Acidic residues" evidence="1">
    <location>
        <begin position="184"/>
        <end position="208"/>
    </location>
</feature>
<evidence type="ECO:0000256" key="1">
    <source>
        <dbReference type="SAM" id="MobiDB-lite"/>
    </source>
</evidence>
<dbReference type="Proteomes" id="UP000249464">
    <property type="component" value="Unassembled WGS sequence"/>
</dbReference>
<proteinExistence type="predicted"/>
<accession>A0A2X0M8P5</accession>
<reference evidence="2 3" key="1">
    <citation type="submission" date="2016-11" db="EMBL/GenBank/DDBJ databases">
        <authorList>
            <person name="Jaros S."/>
            <person name="Januszkiewicz K."/>
            <person name="Wedrychowicz H."/>
        </authorList>
    </citation>
    <scope>NUCLEOTIDE SEQUENCE [LARGE SCALE GENOMIC DNA]</scope>
</reference>
<sequence length="316" mass="36082">MPRPLFSDTFLAAQSALETQLLPAQLFETDWEATSKRVLDREQDLPMPLFDPTRFISHDDHEEDDSSTNSPPIIREVFLDPTSVEARAVTLRGLTANLSPSLRVIVYCLSSSIKSEITRTKESVVDGPYHMLEVFGHKDKMLHSAVVDIRDYEEGDEEALEEDVEDEDSDMDDDENEVQFNYSIEDEEEEEEVVVDGDDEDEDEEEEREPNQPATTLATNEMELVDEQDTRPREEGGWTIFERVVQRVPAMRARPRADTSRAWSSGPEAQQQEQEQRGLGQGWAELARAQESSSAERRRPFEQAVEMISTVDLQQD</sequence>
<feature type="region of interest" description="Disordered" evidence="1">
    <location>
        <begin position="53"/>
        <end position="72"/>
    </location>
</feature>
<dbReference type="EMBL" id="FQNC01000043">
    <property type="protein sequence ID" value="SGY49722.1"/>
    <property type="molecule type" value="Genomic_DNA"/>
</dbReference>
<evidence type="ECO:0000313" key="2">
    <source>
        <dbReference type="EMBL" id="SGY49722.1"/>
    </source>
</evidence>
<organism evidence="2 3">
    <name type="scientific">Microbotryum silenes-dioicae</name>
    <dbReference type="NCBI Taxonomy" id="796604"/>
    <lineage>
        <taxon>Eukaryota</taxon>
        <taxon>Fungi</taxon>
        <taxon>Dikarya</taxon>
        <taxon>Basidiomycota</taxon>
        <taxon>Pucciniomycotina</taxon>
        <taxon>Microbotryomycetes</taxon>
        <taxon>Microbotryales</taxon>
        <taxon>Microbotryaceae</taxon>
        <taxon>Microbotryum</taxon>
    </lineage>
</organism>
<feature type="compositionally biased region" description="Low complexity" evidence="1">
    <location>
        <begin position="282"/>
        <end position="293"/>
    </location>
</feature>
<evidence type="ECO:0000313" key="3">
    <source>
        <dbReference type="Proteomes" id="UP000249464"/>
    </source>
</evidence>
<protein>
    <submittedName>
        <fullName evidence="2">BQ5605_C001g00808 protein</fullName>
    </submittedName>
</protein>
<feature type="compositionally biased region" description="Acidic residues" evidence="1">
    <location>
        <begin position="153"/>
        <end position="177"/>
    </location>
</feature>
<feature type="region of interest" description="Disordered" evidence="1">
    <location>
        <begin position="153"/>
        <end position="238"/>
    </location>
</feature>